<feature type="domain" description="GHMP kinase N-terminal" evidence="9">
    <location>
        <begin position="66"/>
        <end position="148"/>
    </location>
</feature>
<keyword evidence="4 7" id="KW-0547">Nucleotide-binding</keyword>
<dbReference type="GO" id="GO:0004413">
    <property type="term" value="F:homoserine kinase activity"/>
    <property type="evidence" value="ECO:0007669"/>
    <property type="project" value="UniProtKB-UniRule"/>
</dbReference>
<dbReference type="PRINTS" id="PR00958">
    <property type="entry name" value="HOMSERKINASE"/>
</dbReference>
<comment type="pathway">
    <text evidence="7">Amino-acid biosynthesis; L-threonine biosynthesis; L-threonine from L-aspartate: step 4/5.</text>
</comment>
<dbReference type="OrthoDB" id="9769912at2"/>
<dbReference type="GO" id="GO:0005737">
    <property type="term" value="C:cytoplasm"/>
    <property type="evidence" value="ECO:0007669"/>
    <property type="project" value="UniProtKB-SubCell"/>
</dbReference>
<keyword evidence="2 7" id="KW-0808">Transferase</keyword>
<comment type="catalytic activity">
    <reaction evidence="7">
        <text>L-homoserine + ATP = O-phospho-L-homoserine + ADP + H(+)</text>
        <dbReference type="Rhea" id="RHEA:13985"/>
        <dbReference type="ChEBI" id="CHEBI:15378"/>
        <dbReference type="ChEBI" id="CHEBI:30616"/>
        <dbReference type="ChEBI" id="CHEBI:57476"/>
        <dbReference type="ChEBI" id="CHEBI:57590"/>
        <dbReference type="ChEBI" id="CHEBI:456216"/>
        <dbReference type="EC" id="2.7.1.39"/>
    </reaction>
</comment>
<evidence type="ECO:0000256" key="3">
    <source>
        <dbReference type="ARBA" id="ARBA00022697"/>
    </source>
</evidence>
<keyword evidence="7" id="KW-0963">Cytoplasm</keyword>
<evidence type="ECO:0000256" key="1">
    <source>
        <dbReference type="ARBA" id="ARBA00022605"/>
    </source>
</evidence>
<dbReference type="InterPro" id="IPR000870">
    <property type="entry name" value="Homoserine_kinase"/>
</dbReference>
<proteinExistence type="inferred from homology"/>
<dbReference type="UniPathway" id="UPA00050">
    <property type="reaction ID" value="UER00064"/>
</dbReference>
<comment type="similarity">
    <text evidence="7">Belongs to the GHMP kinase family. Homoserine kinase subfamily.</text>
</comment>
<keyword evidence="1 7" id="KW-0028">Amino-acid biosynthesis</keyword>
<evidence type="ECO:0000313" key="12">
    <source>
        <dbReference type="Proteomes" id="UP000239532"/>
    </source>
</evidence>
<organism evidence="11 12">
    <name type="scientific">Nonlabens agnitus</name>
    <dbReference type="NCBI Taxonomy" id="870484"/>
    <lineage>
        <taxon>Bacteria</taxon>
        <taxon>Pseudomonadati</taxon>
        <taxon>Bacteroidota</taxon>
        <taxon>Flavobacteriia</taxon>
        <taxon>Flavobacteriales</taxon>
        <taxon>Flavobacteriaceae</taxon>
        <taxon>Nonlabens</taxon>
    </lineage>
</organism>
<reference evidence="11 12" key="1">
    <citation type="submission" date="2016-11" db="EMBL/GenBank/DDBJ databases">
        <title>Trade-off between light-utilization and light-protection in marine flavobacteria.</title>
        <authorList>
            <person name="Kumagai Y."/>
        </authorList>
    </citation>
    <scope>NUCLEOTIDE SEQUENCE [LARGE SCALE GENOMIC DNA]</scope>
    <source>
        <strain evidence="11 12">JCM 17109</strain>
    </source>
</reference>
<evidence type="ECO:0000313" key="11">
    <source>
        <dbReference type="EMBL" id="PRP65933.1"/>
    </source>
</evidence>
<evidence type="ECO:0000259" key="10">
    <source>
        <dbReference type="Pfam" id="PF08544"/>
    </source>
</evidence>
<name>A0A2S9WR36_9FLAO</name>
<keyword evidence="5 7" id="KW-0418">Kinase</keyword>
<feature type="domain" description="GHMP kinase C-terminal" evidence="10">
    <location>
        <begin position="210"/>
        <end position="277"/>
    </location>
</feature>
<dbReference type="GO" id="GO:0005524">
    <property type="term" value="F:ATP binding"/>
    <property type="evidence" value="ECO:0007669"/>
    <property type="project" value="UniProtKB-UniRule"/>
</dbReference>
<keyword evidence="6 7" id="KW-0067">ATP-binding</keyword>
<feature type="binding site" evidence="7">
    <location>
        <begin position="89"/>
        <end position="99"/>
    </location>
    <ligand>
        <name>ATP</name>
        <dbReference type="ChEBI" id="CHEBI:30616"/>
    </ligand>
</feature>
<evidence type="ECO:0000259" key="9">
    <source>
        <dbReference type="Pfam" id="PF00288"/>
    </source>
</evidence>
<dbReference type="PIRSF" id="PIRSF000676">
    <property type="entry name" value="Homoser_kin"/>
    <property type="match status" value="1"/>
</dbReference>
<keyword evidence="12" id="KW-1185">Reference proteome</keyword>
<protein>
    <recommendedName>
        <fullName evidence="7 8">Homoserine kinase</fullName>
        <shortName evidence="7">HK</shortName>
        <shortName evidence="7">HSK</shortName>
        <ecNumber evidence="7 8">2.7.1.39</ecNumber>
    </recommendedName>
</protein>
<comment type="caution">
    <text evidence="11">The sequence shown here is derived from an EMBL/GenBank/DDBJ whole genome shotgun (WGS) entry which is preliminary data.</text>
</comment>
<dbReference type="Pfam" id="PF00288">
    <property type="entry name" value="GHMP_kinases_N"/>
    <property type="match status" value="1"/>
</dbReference>
<keyword evidence="3 7" id="KW-0791">Threonine biosynthesis</keyword>
<dbReference type="Gene3D" id="3.30.70.890">
    <property type="entry name" value="GHMP kinase, C-terminal domain"/>
    <property type="match status" value="1"/>
</dbReference>
<dbReference type="Pfam" id="PF08544">
    <property type="entry name" value="GHMP_kinases_C"/>
    <property type="match status" value="1"/>
</dbReference>
<dbReference type="Gene3D" id="3.30.230.10">
    <property type="match status" value="1"/>
</dbReference>
<dbReference type="NCBIfam" id="TIGR00191">
    <property type="entry name" value="thrB"/>
    <property type="match status" value="1"/>
</dbReference>
<evidence type="ECO:0000256" key="4">
    <source>
        <dbReference type="ARBA" id="ARBA00022741"/>
    </source>
</evidence>
<dbReference type="RefSeq" id="WP_105981799.1">
    <property type="nucleotide sequence ID" value="NZ_MQUC01000003.1"/>
</dbReference>
<dbReference type="HAMAP" id="MF_00384">
    <property type="entry name" value="Homoser_kinase"/>
    <property type="match status" value="1"/>
</dbReference>
<evidence type="ECO:0000256" key="7">
    <source>
        <dbReference type="HAMAP-Rule" id="MF_00384"/>
    </source>
</evidence>
<evidence type="ECO:0000256" key="6">
    <source>
        <dbReference type="ARBA" id="ARBA00022840"/>
    </source>
</evidence>
<evidence type="ECO:0000256" key="5">
    <source>
        <dbReference type="ARBA" id="ARBA00022777"/>
    </source>
</evidence>
<dbReference type="SUPFAM" id="SSF54211">
    <property type="entry name" value="Ribosomal protein S5 domain 2-like"/>
    <property type="match status" value="1"/>
</dbReference>
<dbReference type="Proteomes" id="UP000239532">
    <property type="component" value="Unassembled WGS sequence"/>
</dbReference>
<dbReference type="EC" id="2.7.1.39" evidence="7 8"/>
<dbReference type="EMBL" id="MQUC01000003">
    <property type="protein sequence ID" value="PRP65933.1"/>
    <property type="molecule type" value="Genomic_DNA"/>
</dbReference>
<dbReference type="NCBIfam" id="NF002288">
    <property type="entry name" value="PRK01212.1-4"/>
    <property type="match status" value="1"/>
</dbReference>
<accession>A0A2S9WR36</accession>
<dbReference type="InterPro" id="IPR006204">
    <property type="entry name" value="GHMP_kinase_N_dom"/>
</dbReference>
<dbReference type="AlphaFoldDB" id="A0A2S9WR36"/>
<dbReference type="InterPro" id="IPR036554">
    <property type="entry name" value="GHMP_kinase_C_sf"/>
</dbReference>
<dbReference type="GO" id="GO:0009088">
    <property type="term" value="P:threonine biosynthetic process"/>
    <property type="evidence" value="ECO:0007669"/>
    <property type="project" value="UniProtKB-UniRule"/>
</dbReference>
<comment type="function">
    <text evidence="7">Catalyzes the ATP-dependent phosphorylation of L-homoserine to L-homoserine phosphate.</text>
</comment>
<dbReference type="PANTHER" id="PTHR20861:SF1">
    <property type="entry name" value="HOMOSERINE KINASE"/>
    <property type="match status" value="1"/>
</dbReference>
<evidence type="ECO:0000256" key="2">
    <source>
        <dbReference type="ARBA" id="ARBA00022679"/>
    </source>
</evidence>
<dbReference type="InterPro" id="IPR014721">
    <property type="entry name" value="Ribsml_uS5_D2-typ_fold_subgr"/>
</dbReference>
<dbReference type="InterPro" id="IPR020568">
    <property type="entry name" value="Ribosomal_Su5_D2-typ_SF"/>
</dbReference>
<dbReference type="InterPro" id="IPR013750">
    <property type="entry name" value="GHMP_kinase_C_dom"/>
</dbReference>
<evidence type="ECO:0000256" key="8">
    <source>
        <dbReference type="NCBIfam" id="TIGR00191"/>
    </source>
</evidence>
<dbReference type="SUPFAM" id="SSF55060">
    <property type="entry name" value="GHMP Kinase, C-terminal domain"/>
    <property type="match status" value="1"/>
</dbReference>
<comment type="subcellular location">
    <subcellularLocation>
        <location evidence="7">Cytoplasm</location>
    </subcellularLocation>
</comment>
<sequence>MKKVTAFAPATIANFNVGFDFLGVALQGIGDEVTMSFNGTDSNTILSIENGADLPMEAAKNCCSVVVRCMQEELQDFKGVDIHIKKGFASGSGLGSSSASSAAAAFAYNDIMGEPFTKNQLVYFAAQGEKAACGSPHVDNVAPSIIGGMVMQKASDPADFISLPILPDLYAVLLYPQIMVKTSDSRSILKETMAVRTASEQIGYMGSFVSSLYLQDVALFKAAMQDVVIEPMRSMLIPKFAEMKAAVLDQGALAFGISGSGPSVFTVVQGKEMTEKIQHCHETIYNTTDLDYKVYISPINANSGAIIL</sequence>
<gene>
    <name evidence="7" type="primary">thrB</name>
    <name evidence="11" type="ORF">BST86_01940</name>
</gene>
<dbReference type="PANTHER" id="PTHR20861">
    <property type="entry name" value="HOMOSERINE/4-DIPHOSPHOCYTIDYL-2-C-METHYL-D-ERYTHRITOL KINASE"/>
    <property type="match status" value="1"/>
</dbReference>